<gene>
    <name evidence="10" type="primary">stcL_0</name>
    <name evidence="10" type="ORF">LSUE1_G003026</name>
</gene>
<dbReference type="Gene3D" id="1.10.630.10">
    <property type="entry name" value="Cytochrome P450"/>
    <property type="match status" value="1"/>
</dbReference>
<keyword evidence="3 8" id="KW-0349">Heme</keyword>
<dbReference type="PANTHER" id="PTHR24305:SF199">
    <property type="entry name" value="P450, PUTATIVE (EUROFUNG)-RELATED"/>
    <property type="match status" value="1"/>
</dbReference>
<evidence type="ECO:0000256" key="1">
    <source>
        <dbReference type="ARBA" id="ARBA00001971"/>
    </source>
</evidence>
<keyword evidence="11" id="KW-1185">Reference proteome</keyword>
<evidence type="ECO:0000256" key="9">
    <source>
        <dbReference type="RuleBase" id="RU000461"/>
    </source>
</evidence>
<dbReference type="InterPro" id="IPR017972">
    <property type="entry name" value="Cyt_P450_CS"/>
</dbReference>
<evidence type="ECO:0000256" key="5">
    <source>
        <dbReference type="ARBA" id="ARBA00023002"/>
    </source>
</evidence>
<comment type="cofactor">
    <cofactor evidence="1 8">
        <name>heme</name>
        <dbReference type="ChEBI" id="CHEBI:30413"/>
    </cofactor>
</comment>
<evidence type="ECO:0000256" key="6">
    <source>
        <dbReference type="ARBA" id="ARBA00023004"/>
    </source>
</evidence>
<feature type="binding site" description="axial binding residue" evidence="8">
    <location>
        <position position="450"/>
    </location>
    <ligand>
        <name>heme</name>
        <dbReference type="ChEBI" id="CHEBI:30413"/>
    </ligand>
    <ligandPart>
        <name>Fe</name>
        <dbReference type="ChEBI" id="CHEBI:18248"/>
    </ligandPart>
</feature>
<dbReference type="PROSITE" id="PS00086">
    <property type="entry name" value="CYTOCHROME_P450"/>
    <property type="match status" value="1"/>
</dbReference>
<organism evidence="10 11">
    <name type="scientific">Lachnellula suecica</name>
    <dbReference type="NCBI Taxonomy" id="602035"/>
    <lineage>
        <taxon>Eukaryota</taxon>
        <taxon>Fungi</taxon>
        <taxon>Dikarya</taxon>
        <taxon>Ascomycota</taxon>
        <taxon>Pezizomycotina</taxon>
        <taxon>Leotiomycetes</taxon>
        <taxon>Helotiales</taxon>
        <taxon>Lachnaceae</taxon>
        <taxon>Lachnellula</taxon>
    </lineage>
</organism>
<keyword evidence="6 8" id="KW-0408">Iron</keyword>
<dbReference type="GO" id="GO:0020037">
    <property type="term" value="F:heme binding"/>
    <property type="evidence" value="ECO:0007669"/>
    <property type="project" value="InterPro"/>
</dbReference>
<sequence>MLAPESLGLAARLSVAALLILTYPLARAIHNVYFHPLAHCPGPRRWAASRLPFVWSLLSGMIVHDVDKLHRKYGPVVRVAPNEISFAHMDAWSDIFQGRPGHLPFLKDPVWWAKVPEHPESLITAINPEIHARIRKVLSGGFTQRALRAQEPIVQKYVGLLIERLRGLVVVDDSGSAVLDIVPWFNYTTFDIFGDLGFAESFDCLQDARYHPWIALLFNSVKAFSFGVAARFYPLIEFILMKCIPKSLKKMQSDHFQQIVGKVQRRLNWEVERSDLMSHVIKHNNEKEEMSHGEIQATFMVLTTAGSETTATVLSGTLNNLISKPQMLSTLTKEIRGEFAKEADMTLDALCELPYLNATIQEGLRLCPPIPVILPRVVPEGGDFVCGMWLPAGTSVSLQTWSLFRDPQNFHEAANFLPERWLPSAEQPESPFYNDQRDAVQPFSVGSRSCMGKHLAWAEMRLVLARMLWEFDVNMAGKPLKWEDLKTFLLVEKRPIDIRIQLRKDLK</sequence>
<dbReference type="Pfam" id="PF00067">
    <property type="entry name" value="p450"/>
    <property type="match status" value="1"/>
</dbReference>
<evidence type="ECO:0000256" key="3">
    <source>
        <dbReference type="ARBA" id="ARBA00022617"/>
    </source>
</evidence>
<evidence type="ECO:0000313" key="11">
    <source>
        <dbReference type="Proteomes" id="UP000469558"/>
    </source>
</evidence>
<proteinExistence type="inferred from homology"/>
<dbReference type="SUPFAM" id="SSF48264">
    <property type="entry name" value="Cytochrome P450"/>
    <property type="match status" value="1"/>
</dbReference>
<keyword evidence="5 9" id="KW-0560">Oxidoreductase</keyword>
<evidence type="ECO:0000313" key="10">
    <source>
        <dbReference type="EMBL" id="TVY84721.1"/>
    </source>
</evidence>
<dbReference type="PANTHER" id="PTHR24305">
    <property type="entry name" value="CYTOCHROME P450"/>
    <property type="match status" value="1"/>
</dbReference>
<dbReference type="CDD" id="cd11058">
    <property type="entry name" value="CYP60B-like"/>
    <property type="match status" value="1"/>
</dbReference>
<name>A0A8T9CGY2_9HELO</name>
<protein>
    <submittedName>
        <fullName evidence="10">Versicolorin B desaturase</fullName>
    </submittedName>
</protein>
<dbReference type="PRINTS" id="PR00385">
    <property type="entry name" value="P450"/>
</dbReference>
<dbReference type="InterPro" id="IPR001128">
    <property type="entry name" value="Cyt_P450"/>
</dbReference>
<reference evidence="10 11" key="1">
    <citation type="submission" date="2018-05" db="EMBL/GenBank/DDBJ databases">
        <title>Genome sequencing and assembly of the regulated plant pathogen Lachnellula willkommii and related sister species for the development of diagnostic species identification markers.</title>
        <authorList>
            <person name="Giroux E."/>
            <person name="Bilodeau G."/>
        </authorList>
    </citation>
    <scope>NUCLEOTIDE SEQUENCE [LARGE SCALE GENOMIC DNA]</scope>
    <source>
        <strain evidence="10 11">CBS 268.59</strain>
    </source>
</reference>
<dbReference type="GO" id="GO:0004497">
    <property type="term" value="F:monooxygenase activity"/>
    <property type="evidence" value="ECO:0007669"/>
    <property type="project" value="UniProtKB-KW"/>
</dbReference>
<dbReference type="InterPro" id="IPR050121">
    <property type="entry name" value="Cytochrome_P450_monoxygenase"/>
</dbReference>
<dbReference type="AlphaFoldDB" id="A0A8T9CGY2"/>
<keyword evidence="7 9" id="KW-0503">Monooxygenase</keyword>
<accession>A0A8T9CGY2</accession>
<dbReference type="GO" id="GO:0005506">
    <property type="term" value="F:iron ion binding"/>
    <property type="evidence" value="ECO:0007669"/>
    <property type="project" value="InterPro"/>
</dbReference>
<keyword evidence="4 8" id="KW-0479">Metal-binding</keyword>
<dbReference type="Proteomes" id="UP000469558">
    <property type="component" value="Unassembled WGS sequence"/>
</dbReference>
<dbReference type="PRINTS" id="PR00463">
    <property type="entry name" value="EP450I"/>
</dbReference>
<dbReference type="InterPro" id="IPR036396">
    <property type="entry name" value="Cyt_P450_sf"/>
</dbReference>
<dbReference type="GO" id="GO:0016705">
    <property type="term" value="F:oxidoreductase activity, acting on paired donors, with incorporation or reduction of molecular oxygen"/>
    <property type="evidence" value="ECO:0007669"/>
    <property type="project" value="InterPro"/>
</dbReference>
<evidence type="ECO:0000256" key="2">
    <source>
        <dbReference type="ARBA" id="ARBA00010617"/>
    </source>
</evidence>
<dbReference type="GO" id="GO:0009403">
    <property type="term" value="P:toxin biosynthetic process"/>
    <property type="evidence" value="ECO:0007669"/>
    <property type="project" value="UniProtKB-ARBA"/>
</dbReference>
<comment type="caution">
    <text evidence="10">The sequence shown here is derived from an EMBL/GenBank/DDBJ whole genome shotgun (WGS) entry which is preliminary data.</text>
</comment>
<evidence type="ECO:0000256" key="4">
    <source>
        <dbReference type="ARBA" id="ARBA00022723"/>
    </source>
</evidence>
<dbReference type="EMBL" id="QGMK01000060">
    <property type="protein sequence ID" value="TVY84721.1"/>
    <property type="molecule type" value="Genomic_DNA"/>
</dbReference>
<evidence type="ECO:0000256" key="8">
    <source>
        <dbReference type="PIRSR" id="PIRSR602401-1"/>
    </source>
</evidence>
<dbReference type="OrthoDB" id="1470350at2759"/>
<evidence type="ECO:0000256" key="7">
    <source>
        <dbReference type="ARBA" id="ARBA00023033"/>
    </source>
</evidence>
<dbReference type="InterPro" id="IPR002401">
    <property type="entry name" value="Cyt_P450_E_grp-I"/>
</dbReference>
<dbReference type="FunFam" id="1.10.630.10:FF:000047">
    <property type="entry name" value="Cytochrome P450 monooxygenase"/>
    <property type="match status" value="1"/>
</dbReference>
<comment type="similarity">
    <text evidence="2 9">Belongs to the cytochrome P450 family.</text>
</comment>